<sequence>MEFLEAKFRVDERCLVINLVFSLDSSGRDNWFNVLDFTKEVVSTFQRQTAPDTGRHRQPTIRVLRAESSFNTLPVIKEPACYLTSECTNNADYAILLDSSGSLGVDHFEQLKDYLTLDHYL</sequence>
<dbReference type="EMBL" id="KB298780">
    <property type="protein sequence ID" value="ELU08765.1"/>
    <property type="molecule type" value="Genomic_DNA"/>
</dbReference>
<reference evidence="2" key="3">
    <citation type="submission" date="2015-06" db="UniProtKB">
        <authorList>
            <consortium name="EnsemblMetazoa"/>
        </authorList>
    </citation>
    <scope>IDENTIFICATION</scope>
</reference>
<dbReference type="AlphaFoldDB" id="R7URE4"/>
<reference evidence="3" key="1">
    <citation type="submission" date="2012-12" db="EMBL/GenBank/DDBJ databases">
        <authorList>
            <person name="Hellsten U."/>
            <person name="Grimwood J."/>
            <person name="Chapman J.A."/>
            <person name="Shapiro H."/>
            <person name="Aerts A."/>
            <person name="Otillar R.P."/>
            <person name="Terry A.Y."/>
            <person name="Boore J.L."/>
            <person name="Simakov O."/>
            <person name="Marletaz F."/>
            <person name="Cho S.-J."/>
            <person name="Edsinger-Gonzales E."/>
            <person name="Havlak P."/>
            <person name="Kuo D.-H."/>
            <person name="Larsson T."/>
            <person name="Lv J."/>
            <person name="Arendt D."/>
            <person name="Savage R."/>
            <person name="Osoegawa K."/>
            <person name="de Jong P."/>
            <person name="Lindberg D.R."/>
            <person name="Seaver E.C."/>
            <person name="Weisblat D.A."/>
            <person name="Putnam N.H."/>
            <person name="Grigoriev I.V."/>
            <person name="Rokhsar D.S."/>
        </authorList>
    </citation>
    <scope>NUCLEOTIDE SEQUENCE</scope>
    <source>
        <strain evidence="3">I ESC-2004</strain>
    </source>
</reference>
<protein>
    <recommendedName>
        <fullName evidence="4">VWFA domain-containing protein</fullName>
    </recommendedName>
</protein>
<evidence type="ECO:0000313" key="2">
    <source>
        <dbReference type="EnsemblMetazoa" id="CapteP217042"/>
    </source>
</evidence>
<keyword evidence="3" id="KW-1185">Reference proteome</keyword>
<evidence type="ECO:0008006" key="4">
    <source>
        <dbReference type="Google" id="ProtNLM"/>
    </source>
</evidence>
<dbReference type="EMBL" id="AMQN01006620">
    <property type="status" value="NOT_ANNOTATED_CDS"/>
    <property type="molecule type" value="Genomic_DNA"/>
</dbReference>
<dbReference type="SUPFAM" id="SSF53300">
    <property type="entry name" value="vWA-like"/>
    <property type="match status" value="1"/>
</dbReference>
<evidence type="ECO:0000313" key="1">
    <source>
        <dbReference type="EMBL" id="ELU08765.1"/>
    </source>
</evidence>
<dbReference type="Proteomes" id="UP000014760">
    <property type="component" value="Unassembled WGS sequence"/>
</dbReference>
<dbReference type="InterPro" id="IPR036465">
    <property type="entry name" value="vWFA_dom_sf"/>
</dbReference>
<accession>R7URE4</accession>
<name>R7URE4_CAPTE</name>
<organism evidence="1">
    <name type="scientific">Capitella teleta</name>
    <name type="common">Polychaete worm</name>
    <dbReference type="NCBI Taxonomy" id="283909"/>
    <lineage>
        <taxon>Eukaryota</taxon>
        <taxon>Metazoa</taxon>
        <taxon>Spiralia</taxon>
        <taxon>Lophotrochozoa</taxon>
        <taxon>Annelida</taxon>
        <taxon>Polychaeta</taxon>
        <taxon>Sedentaria</taxon>
        <taxon>Scolecida</taxon>
        <taxon>Capitellidae</taxon>
        <taxon>Capitella</taxon>
    </lineage>
</organism>
<evidence type="ECO:0000313" key="3">
    <source>
        <dbReference type="Proteomes" id="UP000014760"/>
    </source>
</evidence>
<dbReference type="HOGENOM" id="CLU_2040268_0_0_1"/>
<dbReference type="EnsemblMetazoa" id="CapteT217042">
    <property type="protein sequence ID" value="CapteP217042"/>
    <property type="gene ID" value="CapteG217042"/>
</dbReference>
<reference evidence="1 3" key="2">
    <citation type="journal article" date="2013" name="Nature">
        <title>Insights into bilaterian evolution from three spiralian genomes.</title>
        <authorList>
            <person name="Simakov O."/>
            <person name="Marletaz F."/>
            <person name="Cho S.J."/>
            <person name="Edsinger-Gonzales E."/>
            <person name="Havlak P."/>
            <person name="Hellsten U."/>
            <person name="Kuo D.H."/>
            <person name="Larsson T."/>
            <person name="Lv J."/>
            <person name="Arendt D."/>
            <person name="Savage R."/>
            <person name="Osoegawa K."/>
            <person name="de Jong P."/>
            <person name="Grimwood J."/>
            <person name="Chapman J.A."/>
            <person name="Shapiro H."/>
            <person name="Aerts A."/>
            <person name="Otillar R.P."/>
            <person name="Terry A.Y."/>
            <person name="Boore J.L."/>
            <person name="Grigoriev I.V."/>
            <person name="Lindberg D.R."/>
            <person name="Seaver E.C."/>
            <person name="Weisblat D.A."/>
            <person name="Putnam N.H."/>
            <person name="Rokhsar D.S."/>
        </authorList>
    </citation>
    <scope>NUCLEOTIDE SEQUENCE</scope>
    <source>
        <strain evidence="1 3">I ESC-2004</strain>
    </source>
</reference>
<gene>
    <name evidence="1" type="ORF">CAPTEDRAFT_217042</name>
</gene>
<proteinExistence type="predicted"/>
<dbReference type="EMBL" id="AMQN01006619">
    <property type="status" value="NOT_ANNOTATED_CDS"/>
    <property type="molecule type" value="Genomic_DNA"/>
</dbReference>